<dbReference type="InterPro" id="IPR006059">
    <property type="entry name" value="SBP"/>
</dbReference>
<dbReference type="CDD" id="cd13585">
    <property type="entry name" value="PBP2_TMBP_like"/>
    <property type="match status" value="1"/>
</dbReference>
<dbReference type="Pfam" id="PF01547">
    <property type="entry name" value="SBP_bac_1"/>
    <property type="match status" value="1"/>
</dbReference>
<reference evidence="5" key="2">
    <citation type="submission" date="2020-09" db="EMBL/GenBank/DDBJ databases">
        <authorList>
            <person name="Sun Q."/>
            <person name="Zhou Y."/>
        </authorList>
    </citation>
    <scope>NUCLEOTIDE SEQUENCE</scope>
    <source>
        <strain evidence="5">CGMCC 4.7201</strain>
    </source>
</reference>
<dbReference type="RefSeq" id="WP_189133975.1">
    <property type="nucleotide sequence ID" value="NZ_BMMS01000023.1"/>
</dbReference>
<comment type="caution">
    <text evidence="5">The sequence shown here is derived from an EMBL/GenBank/DDBJ whole genome shotgun (WGS) entry which is preliminary data.</text>
</comment>
<dbReference type="AlphaFoldDB" id="A0A918E0W1"/>
<dbReference type="EMBL" id="BMMS01000023">
    <property type="protein sequence ID" value="GGO94419.1"/>
    <property type="molecule type" value="Genomic_DNA"/>
</dbReference>
<accession>A0A918E0W1</accession>
<name>A0A918E0W1_9ACTN</name>
<dbReference type="Proteomes" id="UP000641932">
    <property type="component" value="Unassembled WGS sequence"/>
</dbReference>
<proteinExistence type="inferred from homology"/>
<dbReference type="PROSITE" id="PS51257">
    <property type="entry name" value="PROKAR_LIPOPROTEIN"/>
    <property type="match status" value="1"/>
</dbReference>
<dbReference type="PANTHER" id="PTHR43649">
    <property type="entry name" value="ARABINOSE-BINDING PROTEIN-RELATED"/>
    <property type="match status" value="1"/>
</dbReference>
<comment type="similarity">
    <text evidence="1">Belongs to the bacterial solute-binding protein 1 family.</text>
</comment>
<evidence type="ECO:0000256" key="4">
    <source>
        <dbReference type="SAM" id="SignalP"/>
    </source>
</evidence>
<dbReference type="PANTHER" id="PTHR43649:SF34">
    <property type="entry name" value="ABC TRANSPORTER PERIPLASMIC-BINDING PROTEIN YCJN-RELATED"/>
    <property type="match status" value="1"/>
</dbReference>
<dbReference type="SUPFAM" id="SSF53850">
    <property type="entry name" value="Periplasmic binding protein-like II"/>
    <property type="match status" value="1"/>
</dbReference>
<feature type="chain" id="PRO_5038362281" evidence="4">
    <location>
        <begin position="26"/>
        <end position="417"/>
    </location>
</feature>
<sequence>MMRRTGAFALVAGLLSLSACGSSGASGSHAPSTLEIWDMQQSSKDVGAAYKPIVEKFQKEHPGTKVKVTTFPYAQYRDKVLVAMKGGTGPDILALDQIWTSEFAAGGLITPLDDHIAKARNVKQKDFFTGAWDSNVYQGKTWGVPLNFDVWEQLYYNADLFRKAGLDPDKPPTTWDQWVADAKKLHHPPKQFGIALIGCKDEGSVVVTDSLMFSNSGGLADGDKIVFDSPENRAALEQYRTLSKSAPSGTAGVCEQDAVGQFTAGKAAMLLDGSWQQDTMRKSAKFDWRIAVPPAPEGKSFVGTLGGFNMAVSKKAGNADLAFDFIDELSTPENQKAVNSLIPALKSAGEEFVKAERKQPEAVLKTLENGRPRPLIPVYPKLSLIQQETIQSILGGTSPATALRDGADKMANALKQG</sequence>
<reference evidence="5" key="1">
    <citation type="journal article" date="2014" name="Int. J. Syst. Evol. Microbiol.">
        <title>Complete genome sequence of Corynebacterium casei LMG S-19264T (=DSM 44701T), isolated from a smear-ripened cheese.</title>
        <authorList>
            <consortium name="US DOE Joint Genome Institute (JGI-PGF)"/>
            <person name="Walter F."/>
            <person name="Albersmeier A."/>
            <person name="Kalinowski J."/>
            <person name="Ruckert C."/>
        </authorList>
    </citation>
    <scope>NUCLEOTIDE SEQUENCE</scope>
    <source>
        <strain evidence="5">CGMCC 4.7201</strain>
    </source>
</reference>
<dbReference type="Gene3D" id="3.40.190.10">
    <property type="entry name" value="Periplasmic binding protein-like II"/>
    <property type="match status" value="1"/>
</dbReference>
<keyword evidence="2" id="KW-0813">Transport</keyword>
<protein>
    <submittedName>
        <fullName evidence="5">ABC transporter substrate-binding protein</fullName>
    </submittedName>
</protein>
<organism evidence="5 6">
    <name type="scientific">Wenjunlia tyrosinilytica</name>
    <dbReference type="NCBI Taxonomy" id="1544741"/>
    <lineage>
        <taxon>Bacteria</taxon>
        <taxon>Bacillati</taxon>
        <taxon>Actinomycetota</taxon>
        <taxon>Actinomycetes</taxon>
        <taxon>Kitasatosporales</taxon>
        <taxon>Streptomycetaceae</taxon>
        <taxon>Wenjunlia</taxon>
    </lineage>
</organism>
<evidence type="ECO:0000313" key="6">
    <source>
        <dbReference type="Proteomes" id="UP000641932"/>
    </source>
</evidence>
<evidence type="ECO:0000256" key="3">
    <source>
        <dbReference type="ARBA" id="ARBA00022729"/>
    </source>
</evidence>
<feature type="signal peptide" evidence="4">
    <location>
        <begin position="1"/>
        <end position="25"/>
    </location>
</feature>
<keyword evidence="6" id="KW-1185">Reference proteome</keyword>
<evidence type="ECO:0000256" key="1">
    <source>
        <dbReference type="ARBA" id="ARBA00008520"/>
    </source>
</evidence>
<dbReference type="InterPro" id="IPR050490">
    <property type="entry name" value="Bact_solute-bd_prot1"/>
</dbReference>
<gene>
    <name evidence="5" type="ORF">GCM10012280_49210</name>
</gene>
<evidence type="ECO:0000313" key="5">
    <source>
        <dbReference type="EMBL" id="GGO94419.1"/>
    </source>
</evidence>
<evidence type="ECO:0000256" key="2">
    <source>
        <dbReference type="ARBA" id="ARBA00022448"/>
    </source>
</evidence>
<keyword evidence="3 4" id="KW-0732">Signal</keyword>